<feature type="transmembrane region" description="Helical" evidence="5">
    <location>
        <begin position="94"/>
        <end position="121"/>
    </location>
</feature>
<keyword evidence="4 5" id="KW-0472">Membrane</keyword>
<name>A0A1M5JK94_9ALTE</name>
<dbReference type="PANTHER" id="PTHR12714">
    <property type="entry name" value="PROTEIN-S ISOPRENYLCYSTEINE O-METHYLTRANSFERASE"/>
    <property type="match status" value="1"/>
</dbReference>
<dbReference type="GO" id="GO:0008168">
    <property type="term" value="F:methyltransferase activity"/>
    <property type="evidence" value="ECO:0007669"/>
    <property type="project" value="UniProtKB-KW"/>
</dbReference>
<comment type="subcellular location">
    <subcellularLocation>
        <location evidence="1">Endomembrane system</location>
        <topology evidence="1">Multi-pass membrane protein</topology>
    </subcellularLocation>
</comment>
<dbReference type="STRING" id="634436.SAMN05216361_2141"/>
<feature type="transmembrane region" description="Helical" evidence="5">
    <location>
        <begin position="39"/>
        <end position="59"/>
    </location>
</feature>
<evidence type="ECO:0000256" key="1">
    <source>
        <dbReference type="ARBA" id="ARBA00004127"/>
    </source>
</evidence>
<evidence type="ECO:0000256" key="5">
    <source>
        <dbReference type="SAM" id="Phobius"/>
    </source>
</evidence>
<sequence>MLKHLELKVPPVVVFLLALIATWFVSDFGWLPLPYPLRPLGFVIFVAGGIVGIAGVVAFRKHRTTVNPHSIQNASNLVSSGIFAYTRNPMYLGLVMGVAGSAFIFRDASGFVFALATLLYLQRFQIQPEERMMHTLFGDEFAAYCTRVNRWLSLSAND</sequence>
<protein>
    <submittedName>
        <fullName evidence="6">Protein-S-isoprenylcysteine O-methyltransferase Ste14</fullName>
    </submittedName>
</protein>
<keyword evidence="6" id="KW-0808">Transferase</keyword>
<dbReference type="Pfam" id="PF04191">
    <property type="entry name" value="PEMT"/>
    <property type="match status" value="1"/>
</dbReference>
<keyword evidence="7" id="KW-1185">Reference proteome</keyword>
<feature type="transmembrane region" description="Helical" evidence="5">
    <location>
        <begin position="12"/>
        <end position="33"/>
    </location>
</feature>
<evidence type="ECO:0000256" key="3">
    <source>
        <dbReference type="ARBA" id="ARBA00022989"/>
    </source>
</evidence>
<keyword evidence="6" id="KW-0489">Methyltransferase</keyword>
<dbReference type="InterPro" id="IPR007318">
    <property type="entry name" value="Phopholipid_MeTrfase"/>
</dbReference>
<organism evidence="6 7">
    <name type="scientific">Marisediminitalea aggregata</name>
    <dbReference type="NCBI Taxonomy" id="634436"/>
    <lineage>
        <taxon>Bacteria</taxon>
        <taxon>Pseudomonadati</taxon>
        <taxon>Pseudomonadota</taxon>
        <taxon>Gammaproteobacteria</taxon>
        <taxon>Alteromonadales</taxon>
        <taxon>Alteromonadaceae</taxon>
        <taxon>Marisediminitalea</taxon>
    </lineage>
</organism>
<dbReference type="Gene3D" id="1.20.120.1630">
    <property type="match status" value="1"/>
</dbReference>
<gene>
    <name evidence="6" type="ORF">SAMN05216361_2141</name>
</gene>
<proteinExistence type="predicted"/>
<keyword evidence="2 5" id="KW-0812">Transmembrane</keyword>
<dbReference type="EMBL" id="FQWD01000003">
    <property type="protein sequence ID" value="SHG40982.1"/>
    <property type="molecule type" value="Genomic_DNA"/>
</dbReference>
<dbReference type="PANTHER" id="PTHR12714:SF24">
    <property type="entry name" value="SLR1182 PROTEIN"/>
    <property type="match status" value="1"/>
</dbReference>
<evidence type="ECO:0000313" key="7">
    <source>
        <dbReference type="Proteomes" id="UP000184520"/>
    </source>
</evidence>
<accession>A0A1M5JK94</accession>
<keyword evidence="3 5" id="KW-1133">Transmembrane helix</keyword>
<dbReference type="GO" id="GO:0032259">
    <property type="term" value="P:methylation"/>
    <property type="evidence" value="ECO:0007669"/>
    <property type="project" value="UniProtKB-KW"/>
</dbReference>
<dbReference type="RefSeq" id="WP_073322142.1">
    <property type="nucleotide sequence ID" value="NZ_FQWD01000003.1"/>
</dbReference>
<evidence type="ECO:0000313" key="6">
    <source>
        <dbReference type="EMBL" id="SHG40982.1"/>
    </source>
</evidence>
<dbReference type="AlphaFoldDB" id="A0A1M5JK94"/>
<evidence type="ECO:0000256" key="2">
    <source>
        <dbReference type="ARBA" id="ARBA00022692"/>
    </source>
</evidence>
<dbReference type="GO" id="GO:0012505">
    <property type="term" value="C:endomembrane system"/>
    <property type="evidence" value="ECO:0007669"/>
    <property type="project" value="UniProtKB-SubCell"/>
</dbReference>
<dbReference type="Proteomes" id="UP000184520">
    <property type="component" value="Unassembled WGS sequence"/>
</dbReference>
<dbReference type="PROSITE" id="PS50244">
    <property type="entry name" value="S5A_REDUCTASE"/>
    <property type="match status" value="1"/>
</dbReference>
<evidence type="ECO:0000256" key="4">
    <source>
        <dbReference type="ARBA" id="ARBA00023136"/>
    </source>
</evidence>
<reference evidence="7" key="1">
    <citation type="submission" date="2016-11" db="EMBL/GenBank/DDBJ databases">
        <authorList>
            <person name="Varghese N."/>
            <person name="Submissions S."/>
        </authorList>
    </citation>
    <scope>NUCLEOTIDE SEQUENCE [LARGE SCALE GENOMIC DNA]</scope>
    <source>
        <strain evidence="7">CGMCC 1.8995</strain>
    </source>
</reference>